<comment type="caution">
    <text evidence="1">The sequence shown here is derived from an EMBL/GenBank/DDBJ whole genome shotgun (WGS) entry which is preliminary data.</text>
</comment>
<proteinExistence type="predicted"/>
<gene>
    <name evidence="1" type="ORF">A2310_08665</name>
</gene>
<accession>A0A1F4SKV8</accession>
<dbReference type="EMBL" id="MEUB01000050">
    <property type="protein sequence ID" value="OGC21050.1"/>
    <property type="molecule type" value="Genomic_DNA"/>
</dbReference>
<dbReference type="AlphaFoldDB" id="A0A1F4SKV8"/>
<reference evidence="1 2" key="1">
    <citation type="journal article" date="2016" name="Nat. Commun.">
        <title>Thousands of microbial genomes shed light on interconnected biogeochemical processes in an aquifer system.</title>
        <authorList>
            <person name="Anantharaman K."/>
            <person name="Brown C.T."/>
            <person name="Hug L.A."/>
            <person name="Sharon I."/>
            <person name="Castelle C.J."/>
            <person name="Probst A.J."/>
            <person name="Thomas B.C."/>
            <person name="Singh A."/>
            <person name="Wilkins M.J."/>
            <person name="Karaoz U."/>
            <person name="Brodie E.L."/>
            <person name="Williams K.H."/>
            <person name="Hubbard S.S."/>
            <person name="Banfield J.F."/>
        </authorList>
    </citation>
    <scope>NUCLEOTIDE SEQUENCE [LARGE SCALE GENOMIC DNA]</scope>
</reference>
<organism evidence="1 2">
    <name type="scientific">candidate division WOR-1 bacterium RIFOXYB2_FULL_37_13</name>
    <dbReference type="NCBI Taxonomy" id="1802579"/>
    <lineage>
        <taxon>Bacteria</taxon>
        <taxon>Bacillati</taxon>
        <taxon>Saganbacteria</taxon>
    </lineage>
</organism>
<protein>
    <submittedName>
        <fullName evidence="1">Uncharacterized protein</fullName>
    </submittedName>
</protein>
<evidence type="ECO:0000313" key="2">
    <source>
        <dbReference type="Proteomes" id="UP000178417"/>
    </source>
</evidence>
<name>A0A1F4SKV8_UNCSA</name>
<dbReference type="Proteomes" id="UP000178417">
    <property type="component" value="Unassembled WGS sequence"/>
</dbReference>
<evidence type="ECO:0000313" key="1">
    <source>
        <dbReference type="EMBL" id="OGC21050.1"/>
    </source>
</evidence>
<sequence length="162" mass="18582">MKSKNVLIKQAETLVSGANIFAVSSFVPTLDRFPILSEIDLKHWDFIVSVAGVFIAASLLNNLQLKSDQEDLLMEIVAKKLNDWDPDGIRAFEDCKSLFETEYDRLKASSEYQKDNRFLSSDALGIWIVWNLFGRQPQSDEEVNFVRTIGSTVTHAFFDWWQ</sequence>